<gene>
    <name evidence="1" type="ORF">Slati_3723000</name>
</gene>
<dbReference type="SUPFAM" id="SSF53098">
    <property type="entry name" value="Ribonuclease H-like"/>
    <property type="match status" value="1"/>
</dbReference>
<reference evidence="1" key="1">
    <citation type="submission" date="2020-06" db="EMBL/GenBank/DDBJ databases">
        <authorList>
            <person name="Li T."/>
            <person name="Hu X."/>
            <person name="Zhang T."/>
            <person name="Song X."/>
            <person name="Zhang H."/>
            <person name="Dai N."/>
            <person name="Sheng W."/>
            <person name="Hou X."/>
            <person name="Wei L."/>
        </authorList>
    </citation>
    <scope>NUCLEOTIDE SEQUENCE</scope>
    <source>
        <strain evidence="1">KEN1</strain>
        <tissue evidence="1">Leaf</tissue>
    </source>
</reference>
<evidence type="ECO:0008006" key="2">
    <source>
        <dbReference type="Google" id="ProtNLM"/>
    </source>
</evidence>
<dbReference type="Gene3D" id="3.30.420.10">
    <property type="entry name" value="Ribonuclease H-like superfamily/Ribonuclease H"/>
    <property type="match status" value="1"/>
</dbReference>
<protein>
    <recommendedName>
        <fullName evidence="2">Integrase</fullName>
    </recommendedName>
</protein>
<dbReference type="InterPro" id="IPR012337">
    <property type="entry name" value="RNaseH-like_sf"/>
</dbReference>
<dbReference type="AlphaFoldDB" id="A0AAW2U474"/>
<dbReference type="EMBL" id="JACGWN010000013">
    <property type="protein sequence ID" value="KAL0411333.1"/>
    <property type="molecule type" value="Genomic_DNA"/>
</dbReference>
<organism evidence="1">
    <name type="scientific">Sesamum latifolium</name>
    <dbReference type="NCBI Taxonomy" id="2727402"/>
    <lineage>
        <taxon>Eukaryota</taxon>
        <taxon>Viridiplantae</taxon>
        <taxon>Streptophyta</taxon>
        <taxon>Embryophyta</taxon>
        <taxon>Tracheophyta</taxon>
        <taxon>Spermatophyta</taxon>
        <taxon>Magnoliopsida</taxon>
        <taxon>eudicotyledons</taxon>
        <taxon>Gunneridae</taxon>
        <taxon>Pentapetalae</taxon>
        <taxon>asterids</taxon>
        <taxon>lamiids</taxon>
        <taxon>Lamiales</taxon>
        <taxon>Pedaliaceae</taxon>
        <taxon>Sesamum</taxon>
    </lineage>
</organism>
<dbReference type="InterPro" id="IPR052160">
    <property type="entry name" value="Gypsy_RT_Integrase-like"/>
</dbReference>
<comment type="caution">
    <text evidence="1">The sequence shown here is derived from an EMBL/GenBank/DDBJ whole genome shotgun (WGS) entry which is preliminary data.</text>
</comment>
<proteinExistence type="predicted"/>
<dbReference type="GO" id="GO:0003676">
    <property type="term" value="F:nucleic acid binding"/>
    <property type="evidence" value="ECO:0007669"/>
    <property type="project" value="InterPro"/>
</dbReference>
<accession>A0AAW2U474</accession>
<dbReference type="InterPro" id="IPR036397">
    <property type="entry name" value="RNaseH_sf"/>
</dbReference>
<name>A0AAW2U474_9LAMI</name>
<dbReference type="PANTHER" id="PTHR47266">
    <property type="entry name" value="ENDONUCLEASE-RELATED"/>
    <property type="match status" value="1"/>
</dbReference>
<sequence>MLLDANELVKRCCACQEHANVNHQPAALMQPLESPYPFDRWGLDLVGPFPRATGQRKFLIVAVDYFTKWVEAEPLAKISEKRSDQVSLEEHCMPLRNPPRPSIRQ</sequence>
<reference evidence="1" key="2">
    <citation type="journal article" date="2024" name="Plant">
        <title>Genomic evolution and insights into agronomic trait innovations of Sesamum species.</title>
        <authorList>
            <person name="Miao H."/>
            <person name="Wang L."/>
            <person name="Qu L."/>
            <person name="Liu H."/>
            <person name="Sun Y."/>
            <person name="Le M."/>
            <person name="Wang Q."/>
            <person name="Wei S."/>
            <person name="Zheng Y."/>
            <person name="Lin W."/>
            <person name="Duan Y."/>
            <person name="Cao H."/>
            <person name="Xiong S."/>
            <person name="Wang X."/>
            <person name="Wei L."/>
            <person name="Li C."/>
            <person name="Ma Q."/>
            <person name="Ju M."/>
            <person name="Zhao R."/>
            <person name="Li G."/>
            <person name="Mu C."/>
            <person name="Tian Q."/>
            <person name="Mei H."/>
            <person name="Zhang T."/>
            <person name="Gao T."/>
            <person name="Zhang H."/>
        </authorList>
    </citation>
    <scope>NUCLEOTIDE SEQUENCE</scope>
    <source>
        <strain evidence="1">KEN1</strain>
    </source>
</reference>
<evidence type="ECO:0000313" key="1">
    <source>
        <dbReference type="EMBL" id="KAL0411333.1"/>
    </source>
</evidence>